<protein>
    <recommendedName>
        <fullName evidence="4">HSP20 family molecular chaperone IbpA</fullName>
    </recommendedName>
</protein>
<keyword evidence="3" id="KW-1185">Reference proteome</keyword>
<dbReference type="CDD" id="cd00298">
    <property type="entry name" value="ACD_sHsps_p23-like"/>
    <property type="match status" value="1"/>
</dbReference>
<dbReference type="InterPro" id="IPR008978">
    <property type="entry name" value="HSP20-like_chaperone"/>
</dbReference>
<accession>A0A8J8GCK7</accession>
<dbReference type="RefSeq" id="WP_173730126.1">
    <property type="nucleotide sequence ID" value="NZ_JABTTE010000003.1"/>
</dbReference>
<feature type="region of interest" description="Disordered" evidence="1">
    <location>
        <begin position="60"/>
        <end position="81"/>
    </location>
</feature>
<organism evidence="2 3">
    <name type="scientific">Calidifontibacillus erzurumensis</name>
    <dbReference type="NCBI Taxonomy" id="2741433"/>
    <lineage>
        <taxon>Bacteria</taxon>
        <taxon>Bacillati</taxon>
        <taxon>Bacillota</taxon>
        <taxon>Bacilli</taxon>
        <taxon>Bacillales</taxon>
        <taxon>Bacillaceae</taxon>
        <taxon>Calidifontibacillus/Schinkia group</taxon>
        <taxon>Calidifontibacillus</taxon>
    </lineage>
</organism>
<dbReference type="AlphaFoldDB" id="A0A8J8GCK7"/>
<reference evidence="2" key="1">
    <citation type="submission" date="2020-06" db="EMBL/GenBank/DDBJ databases">
        <title>A novel thermopfilic bacterium from Erzurum, Turkey.</title>
        <authorList>
            <person name="Adiguzel A."/>
            <person name="Ay H."/>
            <person name="Baltaci M.O."/>
        </authorList>
    </citation>
    <scope>NUCLEOTIDE SEQUENCE</scope>
    <source>
        <strain evidence="2">P2</strain>
    </source>
</reference>
<dbReference type="EMBL" id="JABTTE010000003">
    <property type="protein sequence ID" value="NSL50922.1"/>
    <property type="molecule type" value="Genomic_DNA"/>
</dbReference>
<dbReference type="Proteomes" id="UP000625804">
    <property type="component" value="Unassembled WGS sequence"/>
</dbReference>
<comment type="caution">
    <text evidence="2">The sequence shown here is derived from an EMBL/GenBank/DDBJ whole genome shotgun (WGS) entry which is preliminary data.</text>
</comment>
<evidence type="ECO:0000313" key="3">
    <source>
        <dbReference type="Proteomes" id="UP000625804"/>
    </source>
</evidence>
<evidence type="ECO:0000313" key="2">
    <source>
        <dbReference type="EMBL" id="NSL50922.1"/>
    </source>
</evidence>
<dbReference type="SUPFAM" id="SSF49764">
    <property type="entry name" value="HSP20-like chaperones"/>
    <property type="match status" value="1"/>
</dbReference>
<name>A0A8J8GCK7_9BACI</name>
<proteinExistence type="predicted"/>
<evidence type="ECO:0000256" key="1">
    <source>
        <dbReference type="SAM" id="MobiDB-lite"/>
    </source>
</evidence>
<gene>
    <name evidence="2" type="ORF">HR057_03970</name>
</gene>
<feature type="compositionally biased region" description="Basic and acidic residues" evidence="1">
    <location>
        <begin position="62"/>
        <end position="81"/>
    </location>
</feature>
<sequence>MFPWKHFETFNDYINYLMNVRPEQVDEFIKKILDSHFPHYSNVPHNEKTREQTASAYVSNADNKELKHNHNVKQKKDETNEQKEPFEIKVFESHEDVFVHFPVKQKKDLQSGKIYYNSNQLIIKDIPAIGAKHKVLLPSIVQQRGAKIHYKNGILQIKIPKADDMQFTEIDLNF</sequence>
<evidence type="ECO:0008006" key="4">
    <source>
        <dbReference type="Google" id="ProtNLM"/>
    </source>
</evidence>